<protein>
    <submittedName>
        <fullName evidence="5">Putative nuclease/nucleotidase/phosphoesterase</fullName>
        <ecNumber evidence="5">3.1.-.-</ecNumber>
    </submittedName>
</protein>
<dbReference type="InterPro" id="IPR036907">
    <property type="entry name" value="5'-Nucleotdase_C_sf"/>
</dbReference>
<organism evidence="5 6">
    <name type="scientific">Exiguobacterium oxidotolerans</name>
    <dbReference type="NCBI Taxonomy" id="223958"/>
    <lineage>
        <taxon>Bacteria</taxon>
        <taxon>Bacillati</taxon>
        <taxon>Bacillota</taxon>
        <taxon>Bacilli</taxon>
        <taxon>Bacillales</taxon>
        <taxon>Bacillales Family XII. Incertae Sedis</taxon>
        <taxon>Exiguobacterium</taxon>
    </lineage>
</organism>
<dbReference type="PRINTS" id="PR01607">
    <property type="entry name" value="APYRASEFAMLY"/>
</dbReference>
<dbReference type="EMBL" id="CABWKQ010000020">
    <property type="protein sequence ID" value="VWX36109.1"/>
    <property type="molecule type" value="Genomic_DNA"/>
</dbReference>
<reference evidence="5 6" key="1">
    <citation type="submission" date="2019-10" db="EMBL/GenBank/DDBJ databases">
        <authorList>
            <person name="Karimi E."/>
        </authorList>
    </citation>
    <scope>NUCLEOTIDE SEQUENCE [LARGE SCALE GENOMIC DNA]</scope>
    <source>
        <strain evidence="5">Exiguobacterium sp. 9Y</strain>
    </source>
</reference>
<evidence type="ECO:0000256" key="2">
    <source>
        <dbReference type="RuleBase" id="RU362119"/>
    </source>
</evidence>
<keyword evidence="2" id="KW-0547">Nucleotide-binding</keyword>
<accession>A0A653IAF2</accession>
<dbReference type="InterPro" id="IPR004843">
    <property type="entry name" value="Calcineurin-like_PHP"/>
</dbReference>
<keyword evidence="6" id="KW-1185">Reference proteome</keyword>
<dbReference type="InterPro" id="IPR029052">
    <property type="entry name" value="Metallo-depent_PP-like"/>
</dbReference>
<dbReference type="InterPro" id="IPR006179">
    <property type="entry name" value="5_nucleotidase/apyrase"/>
</dbReference>
<proteinExistence type="inferred from homology"/>
<dbReference type="Pfam" id="PF00149">
    <property type="entry name" value="Metallophos"/>
    <property type="match status" value="1"/>
</dbReference>
<gene>
    <name evidence="5" type="primary">yunD</name>
    <name evidence="5" type="ORF">EXIGUO9Y_270139</name>
</gene>
<comment type="similarity">
    <text evidence="2">Belongs to the 5'-nucleotidase family.</text>
</comment>
<dbReference type="PANTHER" id="PTHR11575">
    <property type="entry name" value="5'-NUCLEOTIDASE-RELATED"/>
    <property type="match status" value="1"/>
</dbReference>
<dbReference type="EC" id="3.1.-.-" evidence="5"/>
<dbReference type="Proteomes" id="UP000439752">
    <property type="component" value="Unassembled WGS sequence"/>
</dbReference>
<dbReference type="PANTHER" id="PTHR11575:SF23">
    <property type="entry name" value="5-NUCLEOTIDASE FAMILY PROTEIN"/>
    <property type="match status" value="1"/>
</dbReference>
<dbReference type="CDD" id="cd00845">
    <property type="entry name" value="MPP_UshA_N_like"/>
    <property type="match status" value="1"/>
</dbReference>
<evidence type="ECO:0000259" key="4">
    <source>
        <dbReference type="Pfam" id="PF02872"/>
    </source>
</evidence>
<dbReference type="Gene3D" id="3.90.780.10">
    <property type="entry name" value="5'-Nucleotidase, C-terminal domain"/>
    <property type="match status" value="1"/>
</dbReference>
<name>A0A653IAF2_9BACL</name>
<sequence length="434" mass="48616">MKLHVIHYNDLHSHFDMWPRYMSFIKEHRTYDSLVFDLGDHADRVAPATEATQGKINTHLLNELAPTAVTIGNNEGITFPHDWLAALYTEATFPVLVSNMTAPFAKPGMIQELPTGKVGIFGLTAPYYELYELLGWTIEDPFEAAAREIESLRGQVDVLICLSHLGFYQDEELAERFPELDLIIGAHTHHVLDDGVVKNGVLIAQAGKHGQYAGEIYLNTDTGEKEAVLHPLHDYMADEASSVLLDREQYAAEKVMKEPIGRTSGLANDWFSPSPFSQLLADTMLDWCEADIACVPAGMLLGSLSPGPVSSFDLHRLCPHPINPCNVTMTGRQLMTFMEEVATDQFEQLKVRGLGFRGKLMGKMHYAGRDSVLATLDESAHYTVAMPDMFTFGPLFPAIKDMPKQYFMPELLRDLLFNRLSEKSEFTELHAPKR</sequence>
<dbReference type="GO" id="GO:0000166">
    <property type="term" value="F:nucleotide binding"/>
    <property type="evidence" value="ECO:0007669"/>
    <property type="project" value="UniProtKB-KW"/>
</dbReference>
<dbReference type="GO" id="GO:0009166">
    <property type="term" value="P:nucleotide catabolic process"/>
    <property type="evidence" value="ECO:0007669"/>
    <property type="project" value="InterPro"/>
</dbReference>
<evidence type="ECO:0000259" key="3">
    <source>
        <dbReference type="Pfam" id="PF00149"/>
    </source>
</evidence>
<dbReference type="GO" id="GO:0008768">
    <property type="term" value="F:UDP-sugar diphosphatase activity"/>
    <property type="evidence" value="ECO:0007669"/>
    <property type="project" value="TreeGrafter"/>
</dbReference>
<evidence type="ECO:0000313" key="6">
    <source>
        <dbReference type="Proteomes" id="UP000439752"/>
    </source>
</evidence>
<evidence type="ECO:0000256" key="1">
    <source>
        <dbReference type="ARBA" id="ARBA00022729"/>
    </source>
</evidence>
<dbReference type="GO" id="GO:0030288">
    <property type="term" value="C:outer membrane-bounded periplasmic space"/>
    <property type="evidence" value="ECO:0007669"/>
    <property type="project" value="TreeGrafter"/>
</dbReference>
<dbReference type="AlphaFoldDB" id="A0A653IAF2"/>
<dbReference type="Gene3D" id="3.60.21.10">
    <property type="match status" value="1"/>
</dbReference>
<keyword evidence="2 5" id="KW-0378">Hydrolase</keyword>
<dbReference type="SUPFAM" id="SSF55816">
    <property type="entry name" value="5'-nucleotidase (syn. UDP-sugar hydrolase), C-terminal domain"/>
    <property type="match status" value="1"/>
</dbReference>
<keyword evidence="1" id="KW-0732">Signal</keyword>
<evidence type="ECO:0000313" key="5">
    <source>
        <dbReference type="EMBL" id="VWX36109.1"/>
    </source>
</evidence>
<dbReference type="RefSeq" id="WP_159173440.1">
    <property type="nucleotide sequence ID" value="NZ_LR732312.1"/>
</dbReference>
<feature type="domain" description="5'-Nucleotidase C-terminal" evidence="4">
    <location>
        <begin position="265"/>
        <end position="388"/>
    </location>
</feature>
<dbReference type="InterPro" id="IPR008334">
    <property type="entry name" value="5'-Nucleotdase_C"/>
</dbReference>
<dbReference type="GO" id="GO:0008253">
    <property type="term" value="F:5'-nucleotidase activity"/>
    <property type="evidence" value="ECO:0007669"/>
    <property type="project" value="TreeGrafter"/>
</dbReference>
<dbReference type="SUPFAM" id="SSF56300">
    <property type="entry name" value="Metallo-dependent phosphatases"/>
    <property type="match status" value="1"/>
</dbReference>
<dbReference type="Pfam" id="PF02872">
    <property type="entry name" value="5_nucleotid_C"/>
    <property type="match status" value="1"/>
</dbReference>
<feature type="domain" description="Calcineurin-like phosphoesterase" evidence="3">
    <location>
        <begin position="4"/>
        <end position="190"/>
    </location>
</feature>